<gene>
    <name evidence="11" type="ORF">LSAA_2186</name>
</gene>
<sequence length="547" mass="62187">MMMSPSVWPKQSNAIFKPPDYLSFSSPPPRPTRARLSLLVILLGTCLALCSSDNIDVKSGNIPLKIQGRSTEQCVNDIQSSCTKGICYAFDKNINLCKSFNAPGNQGLNCPYSNQCDLREVLINVYENPSLPKIHNLNRDLKSRNEETRIKGAKDLYNYVSGDLREVSQEELNSILDDFNHSLYEMMVSGDSASKMGGILAIVALLNADVSGSYKNNHIQNTLLLVLPKLAAFQRVKFVMKYLSETMRYLDHLLQGKESRFDAFIAIGLLAVSLWVLAQLVESTGSVITPYHRYPSLLDTLLNFLRLDQRPPIRTRTLRLLGLLGALDPYRHKMNMGQIDSAVVQSAPLIAINDTQSEMEQSYEMTTSEMLVNMGTGNLEEFYPSVAIASLMKIIRDTAQQHNDPLKILNKMKEHSETLVNHAVTISDELIRVAILWHEQWHEGLEEASRMFFGDLNIQGMMAVLEPLHKMLEAGPQTLKEISFQTTYGQEITEAKKYCQRYQQCNDMRHLNHAWDIYYQVFRRITRQLPQLTQLELQYVFSTITYV</sequence>
<evidence type="ECO:0000256" key="2">
    <source>
        <dbReference type="ARBA" id="ARBA00022679"/>
    </source>
</evidence>
<dbReference type="SMART" id="SM01345">
    <property type="entry name" value="Rapamycin_bind"/>
    <property type="match status" value="1"/>
</dbReference>
<dbReference type="GO" id="GO:0005737">
    <property type="term" value="C:cytoplasm"/>
    <property type="evidence" value="ECO:0007669"/>
    <property type="project" value="TreeGrafter"/>
</dbReference>
<dbReference type="GO" id="GO:0031932">
    <property type="term" value="C:TORC2 complex"/>
    <property type="evidence" value="ECO:0007669"/>
    <property type="project" value="TreeGrafter"/>
</dbReference>
<proteinExistence type="inferred from homology"/>
<dbReference type="GO" id="GO:0016242">
    <property type="term" value="P:negative regulation of macroautophagy"/>
    <property type="evidence" value="ECO:0007669"/>
    <property type="project" value="TreeGrafter"/>
</dbReference>
<evidence type="ECO:0000313" key="11">
    <source>
        <dbReference type="EMBL" id="CAF2772183.1"/>
    </source>
</evidence>
<dbReference type="Proteomes" id="UP000675881">
    <property type="component" value="Chromosome 1"/>
</dbReference>
<accession>A0A7R8CCK9</accession>
<dbReference type="PANTHER" id="PTHR11139:SF9">
    <property type="entry name" value="SERINE_THREONINE-PROTEIN KINASE MTOR"/>
    <property type="match status" value="1"/>
</dbReference>
<dbReference type="Pfam" id="PF08771">
    <property type="entry name" value="FRB_dom"/>
    <property type="match status" value="1"/>
</dbReference>
<evidence type="ECO:0000256" key="8">
    <source>
        <dbReference type="ARBA" id="ARBA00048679"/>
    </source>
</evidence>
<dbReference type="InterPro" id="IPR009076">
    <property type="entry name" value="FRB_dom"/>
</dbReference>
<keyword evidence="2 9" id="KW-0808">Transferase</keyword>
<dbReference type="InterPro" id="IPR050517">
    <property type="entry name" value="DDR_Repair_Kinase"/>
</dbReference>
<protein>
    <recommendedName>
        <fullName evidence="9">Serine/threonine-protein kinase TOR</fullName>
        <ecNumber evidence="9">2.7.11.1</ecNumber>
    </recommendedName>
</protein>
<evidence type="ECO:0000313" key="12">
    <source>
        <dbReference type="Proteomes" id="UP000675881"/>
    </source>
</evidence>
<feature type="domain" description="Serine/threonine-protein kinase mTOR" evidence="10">
    <location>
        <begin position="287"/>
        <end position="439"/>
    </location>
</feature>
<dbReference type="InterPro" id="IPR036738">
    <property type="entry name" value="FRB_sf"/>
</dbReference>
<evidence type="ECO:0000256" key="1">
    <source>
        <dbReference type="ARBA" id="ARBA00011031"/>
    </source>
</evidence>
<dbReference type="GO" id="GO:0044877">
    <property type="term" value="F:protein-containing complex binding"/>
    <property type="evidence" value="ECO:0007669"/>
    <property type="project" value="InterPro"/>
</dbReference>
<keyword evidence="4 9" id="KW-0547">Nucleotide-binding</keyword>
<name>A0A7R8CCK9_LEPSM</name>
<dbReference type="SUPFAM" id="SSF48371">
    <property type="entry name" value="ARM repeat"/>
    <property type="match status" value="1"/>
</dbReference>
<dbReference type="GO" id="GO:0031931">
    <property type="term" value="C:TORC1 complex"/>
    <property type="evidence" value="ECO:0007669"/>
    <property type="project" value="TreeGrafter"/>
</dbReference>
<dbReference type="SUPFAM" id="SSF47212">
    <property type="entry name" value="FKBP12-rapamycin-binding domain of FKBP-rapamycin-associated protein (FRAP)"/>
    <property type="match status" value="1"/>
</dbReference>
<dbReference type="EC" id="2.7.11.1" evidence="9"/>
<dbReference type="SMART" id="SM01346">
    <property type="entry name" value="DUF3385"/>
    <property type="match status" value="1"/>
</dbReference>
<dbReference type="EMBL" id="HG994580">
    <property type="protein sequence ID" value="CAF2772183.1"/>
    <property type="molecule type" value="Genomic_DNA"/>
</dbReference>
<evidence type="ECO:0000259" key="10">
    <source>
        <dbReference type="SMART" id="SM01346"/>
    </source>
</evidence>
<dbReference type="InterPro" id="IPR016024">
    <property type="entry name" value="ARM-type_fold"/>
</dbReference>
<dbReference type="GO" id="GO:0005634">
    <property type="term" value="C:nucleus"/>
    <property type="evidence" value="ECO:0007669"/>
    <property type="project" value="TreeGrafter"/>
</dbReference>
<keyword evidence="5 9" id="KW-0418">Kinase</keyword>
<evidence type="ECO:0000256" key="3">
    <source>
        <dbReference type="ARBA" id="ARBA00022737"/>
    </source>
</evidence>
<evidence type="ECO:0000256" key="5">
    <source>
        <dbReference type="ARBA" id="ARBA00022777"/>
    </source>
</evidence>
<comment type="similarity">
    <text evidence="1 9">Belongs to the PI3/PI4-kinase family.</text>
</comment>
<keyword evidence="6 9" id="KW-0067">ATP-binding</keyword>
<keyword evidence="9" id="KW-0723">Serine/threonine-protein kinase</keyword>
<comment type="catalytic activity">
    <reaction evidence="7 9">
        <text>L-threonyl-[protein] + ATP = O-phospho-L-threonyl-[protein] + ADP + H(+)</text>
        <dbReference type="Rhea" id="RHEA:46608"/>
        <dbReference type="Rhea" id="RHEA-COMP:11060"/>
        <dbReference type="Rhea" id="RHEA-COMP:11605"/>
        <dbReference type="ChEBI" id="CHEBI:15378"/>
        <dbReference type="ChEBI" id="CHEBI:30013"/>
        <dbReference type="ChEBI" id="CHEBI:30616"/>
        <dbReference type="ChEBI" id="CHEBI:61977"/>
        <dbReference type="ChEBI" id="CHEBI:456216"/>
        <dbReference type="EC" id="2.7.11.1"/>
    </reaction>
</comment>
<dbReference type="AlphaFoldDB" id="A0A7R8CCK9"/>
<dbReference type="PANTHER" id="PTHR11139">
    <property type="entry name" value="ATAXIA TELANGIECTASIA MUTATED ATM -RELATED"/>
    <property type="match status" value="1"/>
</dbReference>
<keyword evidence="3" id="KW-0677">Repeat</keyword>
<dbReference type="GO" id="GO:0004674">
    <property type="term" value="F:protein serine/threonine kinase activity"/>
    <property type="evidence" value="ECO:0007669"/>
    <property type="project" value="UniProtKB-KW"/>
</dbReference>
<dbReference type="InterPro" id="IPR024585">
    <property type="entry name" value="mTOR_dom"/>
</dbReference>
<organism evidence="11 12">
    <name type="scientific">Lepeophtheirus salmonis</name>
    <name type="common">Salmon louse</name>
    <name type="synonym">Caligus salmonis</name>
    <dbReference type="NCBI Taxonomy" id="72036"/>
    <lineage>
        <taxon>Eukaryota</taxon>
        <taxon>Metazoa</taxon>
        <taxon>Ecdysozoa</taxon>
        <taxon>Arthropoda</taxon>
        <taxon>Crustacea</taxon>
        <taxon>Multicrustacea</taxon>
        <taxon>Hexanauplia</taxon>
        <taxon>Copepoda</taxon>
        <taxon>Siphonostomatoida</taxon>
        <taxon>Caligidae</taxon>
        <taxon>Lepeophtheirus</taxon>
    </lineage>
</organism>
<dbReference type="OrthoDB" id="5565075at2759"/>
<evidence type="ECO:0000256" key="9">
    <source>
        <dbReference type="RuleBase" id="RU364109"/>
    </source>
</evidence>
<dbReference type="GO" id="GO:0038202">
    <property type="term" value="P:TORC1 signaling"/>
    <property type="evidence" value="ECO:0007669"/>
    <property type="project" value="TreeGrafter"/>
</dbReference>
<reference evidence="11" key="1">
    <citation type="submission" date="2021-02" db="EMBL/GenBank/DDBJ databases">
        <authorList>
            <person name="Bekaert M."/>
        </authorList>
    </citation>
    <scope>NUCLEOTIDE SEQUENCE</scope>
    <source>
        <strain evidence="11">IoA-00</strain>
    </source>
</reference>
<dbReference type="FunFam" id="1.20.120.150:FF:000001">
    <property type="entry name" value="Serine/threonine-protein kinase TOR"/>
    <property type="match status" value="1"/>
</dbReference>
<dbReference type="Gene3D" id="1.20.120.150">
    <property type="entry name" value="FKBP12-rapamycin binding domain"/>
    <property type="match status" value="1"/>
</dbReference>
<evidence type="ECO:0000256" key="7">
    <source>
        <dbReference type="ARBA" id="ARBA00047899"/>
    </source>
</evidence>
<keyword evidence="12" id="KW-1185">Reference proteome</keyword>
<evidence type="ECO:0000256" key="4">
    <source>
        <dbReference type="ARBA" id="ARBA00022741"/>
    </source>
</evidence>
<dbReference type="GO" id="GO:0005524">
    <property type="term" value="F:ATP binding"/>
    <property type="evidence" value="ECO:0007669"/>
    <property type="project" value="UniProtKB-KW"/>
</dbReference>
<comment type="catalytic activity">
    <reaction evidence="8">
        <text>L-seryl-[protein] + ATP = O-phospho-L-seryl-[protein] + ADP + H(+)</text>
        <dbReference type="Rhea" id="RHEA:17989"/>
        <dbReference type="Rhea" id="RHEA-COMP:9863"/>
        <dbReference type="Rhea" id="RHEA-COMP:11604"/>
        <dbReference type="ChEBI" id="CHEBI:15378"/>
        <dbReference type="ChEBI" id="CHEBI:29999"/>
        <dbReference type="ChEBI" id="CHEBI:30616"/>
        <dbReference type="ChEBI" id="CHEBI:83421"/>
        <dbReference type="ChEBI" id="CHEBI:456216"/>
        <dbReference type="EC" id="2.7.11.1"/>
    </reaction>
</comment>
<evidence type="ECO:0000256" key="6">
    <source>
        <dbReference type="ARBA" id="ARBA00022840"/>
    </source>
</evidence>
<dbReference type="Pfam" id="PF11865">
    <property type="entry name" value="mTOR_dom"/>
    <property type="match status" value="1"/>
</dbReference>